<feature type="domain" description="Pyruvate dehydrogenase E1 component middle" evidence="12">
    <location>
        <begin position="491"/>
        <end position="703"/>
    </location>
</feature>
<comment type="catalytic activity">
    <reaction evidence="8 9">
        <text>N(6)-[(R)-lipoyl]-L-lysyl-[protein] + pyruvate + H(+) = N(6)-[(R)-S(8)-acetyldihydrolipoyl]-L-lysyl-[protein] + CO2</text>
        <dbReference type="Rhea" id="RHEA:19189"/>
        <dbReference type="Rhea" id="RHEA-COMP:10474"/>
        <dbReference type="Rhea" id="RHEA-COMP:10478"/>
        <dbReference type="ChEBI" id="CHEBI:15361"/>
        <dbReference type="ChEBI" id="CHEBI:15378"/>
        <dbReference type="ChEBI" id="CHEBI:16526"/>
        <dbReference type="ChEBI" id="CHEBI:83099"/>
        <dbReference type="ChEBI" id="CHEBI:83111"/>
        <dbReference type="EC" id="1.2.4.1"/>
    </reaction>
</comment>
<comment type="function">
    <text evidence="2 9">Component of the pyruvate dehydrogenase (PDH) complex, that catalyzes the overall conversion of pyruvate to acetyl-CoA and CO(2).</text>
</comment>
<evidence type="ECO:0000256" key="7">
    <source>
        <dbReference type="ARBA" id="ARBA00023317"/>
    </source>
</evidence>
<dbReference type="InterPro" id="IPR055152">
    <property type="entry name" value="Transketolase-like_C_2"/>
</dbReference>
<dbReference type="CDD" id="cd02017">
    <property type="entry name" value="TPP_E1_EcPDC_like"/>
    <property type="match status" value="1"/>
</dbReference>
<dbReference type="Proteomes" id="UP001364472">
    <property type="component" value="Unassembled WGS sequence"/>
</dbReference>
<evidence type="ECO:0000256" key="3">
    <source>
        <dbReference type="ARBA" id="ARBA00012281"/>
    </source>
</evidence>
<feature type="domain" description="Transketolase-like C-terminal" evidence="13">
    <location>
        <begin position="739"/>
        <end position="865"/>
    </location>
</feature>
<dbReference type="RefSeq" id="WP_337335479.1">
    <property type="nucleotide sequence ID" value="NZ_JBBDHC010000011.1"/>
</dbReference>
<dbReference type="SUPFAM" id="SSF52518">
    <property type="entry name" value="Thiamin diphosphate-binding fold (THDP-binding)"/>
    <property type="match status" value="2"/>
</dbReference>
<dbReference type="FunFam" id="3.40.50.970:FF:000011">
    <property type="entry name" value="Pyruvate dehydrogenase E1 component"/>
    <property type="match status" value="1"/>
</dbReference>
<dbReference type="AlphaFoldDB" id="A0AAW9R701"/>
<feature type="domain" description="Transketolase N-terminal" evidence="11">
    <location>
        <begin position="141"/>
        <end position="293"/>
    </location>
</feature>
<keyword evidence="6 9" id="KW-0786">Thiamine pyrophosphate</keyword>
<comment type="cofactor">
    <cofactor evidence="1 9">
        <name>thiamine diphosphate</name>
        <dbReference type="ChEBI" id="CHEBI:58937"/>
    </cofactor>
</comment>
<dbReference type="Gene3D" id="3.40.50.970">
    <property type="match status" value="2"/>
</dbReference>
<dbReference type="InterPro" id="IPR009014">
    <property type="entry name" value="Transketo_C/PFOR_II"/>
</dbReference>
<reference evidence="14 15" key="1">
    <citation type="journal article" date="2016" name="Antonie Van Leeuwenhoek">
        <title>Denitratimonas tolerans gen. nov., sp. nov., a denitrifying bacterium isolated from a bioreactor for tannery wastewater treatment.</title>
        <authorList>
            <person name="Han S.I."/>
            <person name="Kim J.O."/>
            <person name="Lee Y.R."/>
            <person name="Ekpeghere K.I."/>
            <person name="Koh S.C."/>
            <person name="Whang K.S."/>
        </authorList>
    </citation>
    <scope>NUCLEOTIDE SEQUENCE [LARGE SCALE GENOMIC DNA]</scope>
    <source>
        <strain evidence="14 15">KACC 17565</strain>
    </source>
</reference>
<evidence type="ECO:0000313" key="15">
    <source>
        <dbReference type="Proteomes" id="UP001364472"/>
    </source>
</evidence>
<protein>
    <recommendedName>
        <fullName evidence="4 9">Pyruvate dehydrogenase E1 component</fullName>
        <ecNumber evidence="3 9">1.2.4.1</ecNumber>
    </recommendedName>
</protein>
<dbReference type="InterPro" id="IPR029061">
    <property type="entry name" value="THDP-binding"/>
</dbReference>
<dbReference type="PIRSF" id="PIRSF000156">
    <property type="entry name" value="Pyruvate_dh_E1"/>
    <property type="match status" value="1"/>
</dbReference>
<evidence type="ECO:0000256" key="6">
    <source>
        <dbReference type="ARBA" id="ARBA00023052"/>
    </source>
</evidence>
<dbReference type="GO" id="GO:0046872">
    <property type="term" value="F:metal ion binding"/>
    <property type="evidence" value="ECO:0007669"/>
    <property type="project" value="UniProtKB-KW"/>
</dbReference>
<dbReference type="Gene3D" id="3.40.50.920">
    <property type="match status" value="1"/>
</dbReference>
<dbReference type="InterPro" id="IPR035807">
    <property type="entry name" value="PDC_E1_N"/>
</dbReference>
<keyword evidence="15" id="KW-1185">Reference proteome</keyword>
<dbReference type="InterPro" id="IPR004660">
    <property type="entry name" value="PDH_E1"/>
</dbReference>
<evidence type="ECO:0000256" key="10">
    <source>
        <dbReference type="PIRSR" id="PIRSR000156-1"/>
    </source>
</evidence>
<evidence type="ECO:0000259" key="13">
    <source>
        <dbReference type="Pfam" id="PF22613"/>
    </source>
</evidence>
<comment type="caution">
    <text evidence="14">The sequence shown here is derived from an EMBL/GenBank/DDBJ whole genome shotgun (WGS) entry which is preliminary data.</text>
</comment>
<feature type="binding site" evidence="10">
    <location>
        <position position="231"/>
    </location>
    <ligand>
        <name>Mg(2+)</name>
        <dbReference type="ChEBI" id="CHEBI:18420"/>
    </ligand>
</feature>
<dbReference type="EMBL" id="JBBDHC010000011">
    <property type="protein sequence ID" value="MEJ1249761.1"/>
    <property type="molecule type" value="Genomic_DNA"/>
</dbReference>
<evidence type="ECO:0000256" key="1">
    <source>
        <dbReference type="ARBA" id="ARBA00001964"/>
    </source>
</evidence>
<dbReference type="EC" id="1.2.4.1" evidence="3 9"/>
<accession>A0AAW9R701</accession>
<evidence type="ECO:0000256" key="2">
    <source>
        <dbReference type="ARBA" id="ARBA00003157"/>
    </source>
</evidence>
<dbReference type="Pfam" id="PF22613">
    <property type="entry name" value="Transketolase_C_1"/>
    <property type="match status" value="1"/>
</dbReference>
<keyword evidence="10" id="KW-0460">Magnesium</keyword>
<dbReference type="GO" id="GO:0004739">
    <property type="term" value="F:pyruvate dehydrogenase (acetyl-transferring) activity"/>
    <property type="evidence" value="ECO:0007669"/>
    <property type="project" value="UniProtKB-EC"/>
</dbReference>
<dbReference type="SUPFAM" id="SSF52922">
    <property type="entry name" value="TK C-terminal domain-like"/>
    <property type="match status" value="1"/>
</dbReference>
<feature type="binding site" evidence="10">
    <location>
        <position position="263"/>
    </location>
    <ligand>
        <name>Mg(2+)</name>
        <dbReference type="ChEBI" id="CHEBI:18420"/>
    </ligand>
</feature>
<dbReference type="NCBIfam" id="TIGR00759">
    <property type="entry name" value="aceE"/>
    <property type="match status" value="1"/>
</dbReference>
<evidence type="ECO:0000313" key="14">
    <source>
        <dbReference type="EMBL" id="MEJ1249761.1"/>
    </source>
</evidence>
<evidence type="ECO:0000256" key="5">
    <source>
        <dbReference type="ARBA" id="ARBA00023002"/>
    </source>
</evidence>
<dbReference type="InterPro" id="IPR051157">
    <property type="entry name" value="PDH/Transketolase"/>
</dbReference>
<dbReference type="Pfam" id="PF00456">
    <property type="entry name" value="Transketolase_N"/>
    <property type="match status" value="1"/>
</dbReference>
<keyword evidence="7 9" id="KW-0670">Pyruvate</keyword>
<comment type="cofactor">
    <cofactor evidence="10">
        <name>Mg(2+)</name>
        <dbReference type="ChEBI" id="CHEBI:18420"/>
    </cofactor>
</comment>
<keyword evidence="10" id="KW-0479">Metal-binding</keyword>
<keyword evidence="5 9" id="KW-0560">Oxidoreductase</keyword>
<feature type="binding site" evidence="10">
    <location>
        <position position="261"/>
    </location>
    <ligand>
        <name>Mg(2+)</name>
        <dbReference type="ChEBI" id="CHEBI:18420"/>
    </ligand>
</feature>
<evidence type="ECO:0000259" key="12">
    <source>
        <dbReference type="Pfam" id="PF17831"/>
    </source>
</evidence>
<gene>
    <name evidence="14" type="primary">aceE</name>
    <name evidence="14" type="ORF">WB794_08775</name>
</gene>
<dbReference type="Pfam" id="PF17831">
    <property type="entry name" value="PDH_E1_M"/>
    <property type="match status" value="1"/>
</dbReference>
<evidence type="ECO:0000256" key="9">
    <source>
        <dbReference type="PIRNR" id="PIRNR000156"/>
    </source>
</evidence>
<evidence type="ECO:0000256" key="8">
    <source>
        <dbReference type="ARBA" id="ARBA00051231"/>
    </source>
</evidence>
<organism evidence="14 15">
    <name type="scientific">Denitratimonas tolerans</name>
    <dbReference type="NCBI Taxonomy" id="1338420"/>
    <lineage>
        <taxon>Bacteria</taxon>
        <taxon>Pseudomonadati</taxon>
        <taxon>Pseudomonadota</taxon>
        <taxon>Gammaproteobacteria</taxon>
        <taxon>Lysobacterales</taxon>
        <taxon>Lysobacteraceae</taxon>
        <taxon>Denitratimonas</taxon>
    </lineage>
</organism>
<dbReference type="PANTHER" id="PTHR43825">
    <property type="entry name" value="PYRUVATE DEHYDROGENASE E1 COMPONENT"/>
    <property type="match status" value="1"/>
</dbReference>
<proteinExistence type="predicted"/>
<dbReference type="PANTHER" id="PTHR43825:SF3">
    <property type="entry name" value="PYRUVATE DEHYDROGENASE E1 COMPONENT"/>
    <property type="match status" value="1"/>
</dbReference>
<dbReference type="InterPro" id="IPR041621">
    <property type="entry name" value="PDH_E1_M"/>
</dbReference>
<evidence type="ECO:0000259" key="11">
    <source>
        <dbReference type="Pfam" id="PF00456"/>
    </source>
</evidence>
<sequence>MNPLNDMPDNDATETREWLESLQAVTEREGTDRAHYLLERMVSQTRRAGGFLPFAPTTDYINTIPPHAEVKSPGDSAMEWRIRSLIRWNAMAMVVRTNRKPGDLGGHIASFASVATLFDVGFNHFWRGPTADHPGDLVSLQGHSSPGVYARSFLEGRFTESQLDNFRMEVDGKGISSYPHPWLMPDYWQMPTVSMGLGPLAAIYQARNSRYLEHRGLLPTTDRKIWCFLGDGECDEPESLGAISVAGRENLDNLVFVVNCNLQRLDGPVRGNGKIIQELEGVFRGAGWNVIKVLWGSYWDPLFARDKDGILRRLMMETVDGEYQNYKAFGGAYTREHFFGKYPETAAMVANLSDEDIWRLNRGGHDPHKVYAAYHQAVNTRGMPTVILAKTVKGYGMGSAGEALNPTHQTKKMDDGAIKAFRDRFNIPVSDKQIDESEQVPFYHPGENSPEVQYMKERRAALGGFLPRRRRTADQTFEVPALDRFERLLKSTGEREISTTMAFVQALNILLRDKIIGPHVVPIVGDEARTFGMEGLFRQIGIYASSGQKYKPVDADQLMYYREDQAGQVLQEGITEAGAFASWLALATSYSTNNLPMLPFFIYYSMFGFQRFGDLAWQAGDMRARGFLLGATAGRTTLNGEGLQHEDGHSHLFSSAIPNCRSFDPAFGYEVVVLLQHGMRKMLTEQVDEYYYLTLLNENYPHPDMPEGAAEGIVKGMYLLRESGMGNGESGKGKSRSKAPSAPCVQLMGSGAILREVMAAAELLDKEFGVKADIWSCTSFTELGRDGFDAERWNRLNPETRTPRVPYVTAQLQGRTGPVIAATDYVRTFADQIRAFVPGHYTVLGTDGFGRSDTRANLRRFFEVDRYHIAHAAIDALAREGTMNARDVARAIKVFGIDAARENPMHV</sequence>
<name>A0AAW9R701_9GAMM</name>
<dbReference type="InterPro" id="IPR005474">
    <property type="entry name" value="Transketolase_N"/>
</dbReference>
<evidence type="ECO:0000256" key="4">
    <source>
        <dbReference type="ARBA" id="ARBA00017172"/>
    </source>
</evidence>